<dbReference type="Pfam" id="PF15879">
    <property type="entry name" value="MWFE"/>
    <property type="match status" value="1"/>
</dbReference>
<accession>A0A8B7N0X8</accession>
<dbReference type="AlphaFoldDB" id="A0A8B7N0X8"/>
<evidence type="ECO:0000313" key="2">
    <source>
        <dbReference type="Proteomes" id="UP000694843"/>
    </source>
</evidence>
<feature type="transmembrane region" description="Helical" evidence="1">
    <location>
        <begin position="6"/>
        <end position="26"/>
    </location>
</feature>
<dbReference type="OrthoDB" id="1920692at2759"/>
<sequence>MWFEIIPSFSICVVCLTIPHMINPWLNKLLLGNWYQRSLRFGRERHYVLRDERLNGSTYKPLGLKDLPDEPAAK</sequence>
<protein>
    <submittedName>
        <fullName evidence="3">NADH dehydrogenase [ubiquinone] 1 alpha subcomplex subunit 1</fullName>
    </submittedName>
</protein>
<evidence type="ECO:0000313" key="3">
    <source>
        <dbReference type="RefSeq" id="XP_018007200.1"/>
    </source>
</evidence>
<dbReference type="CTD" id="5740593"/>
<gene>
    <name evidence="3" type="primary">LOC108665000</name>
</gene>
<keyword evidence="2" id="KW-1185">Reference proteome</keyword>
<keyword evidence="1" id="KW-1133">Transmembrane helix</keyword>
<proteinExistence type="predicted"/>
<evidence type="ECO:0000256" key="1">
    <source>
        <dbReference type="SAM" id="Phobius"/>
    </source>
</evidence>
<organism evidence="2 3">
    <name type="scientific">Hyalella azteca</name>
    <name type="common">Amphipod</name>
    <dbReference type="NCBI Taxonomy" id="294128"/>
    <lineage>
        <taxon>Eukaryota</taxon>
        <taxon>Metazoa</taxon>
        <taxon>Ecdysozoa</taxon>
        <taxon>Arthropoda</taxon>
        <taxon>Crustacea</taxon>
        <taxon>Multicrustacea</taxon>
        <taxon>Malacostraca</taxon>
        <taxon>Eumalacostraca</taxon>
        <taxon>Peracarida</taxon>
        <taxon>Amphipoda</taxon>
        <taxon>Senticaudata</taxon>
        <taxon>Talitrida</taxon>
        <taxon>Talitroidea</taxon>
        <taxon>Hyalellidae</taxon>
        <taxon>Hyalella</taxon>
    </lineage>
</organism>
<dbReference type="GeneID" id="108665000"/>
<keyword evidence="1" id="KW-0472">Membrane</keyword>
<dbReference type="KEGG" id="hazt:108665000"/>
<dbReference type="Proteomes" id="UP000694843">
    <property type="component" value="Unplaced"/>
</dbReference>
<keyword evidence="1" id="KW-0812">Transmembrane</keyword>
<reference evidence="3" key="1">
    <citation type="submission" date="2025-08" db="UniProtKB">
        <authorList>
            <consortium name="RefSeq"/>
        </authorList>
    </citation>
    <scope>IDENTIFICATION</scope>
    <source>
        <tissue evidence="3">Whole organism</tissue>
    </source>
</reference>
<dbReference type="OMA" id="NTDERWE"/>
<dbReference type="InterPro" id="IPR017384">
    <property type="entry name" value="NADH_Ub_cplx-1_asu_su-1"/>
</dbReference>
<dbReference type="RefSeq" id="XP_018007200.1">
    <property type="nucleotide sequence ID" value="XM_018151711.2"/>
</dbReference>
<name>A0A8B7N0X8_HYAAZ</name>